<feature type="domain" description="Helicase C-terminal" evidence="18">
    <location>
        <begin position="430"/>
        <end position="596"/>
    </location>
</feature>
<evidence type="ECO:0000256" key="9">
    <source>
        <dbReference type="ARBA" id="ARBA00023204"/>
    </source>
</evidence>
<dbReference type="HAMAP" id="MF_00204">
    <property type="entry name" value="UvrB"/>
    <property type="match status" value="1"/>
</dbReference>
<dbReference type="InterPro" id="IPR027417">
    <property type="entry name" value="P-loop_NTPase"/>
</dbReference>
<feature type="region of interest" description="Disordered" evidence="15">
    <location>
        <begin position="665"/>
        <end position="697"/>
    </location>
</feature>
<keyword evidence="5 12" id="KW-0227">DNA damage</keyword>
<dbReference type="GO" id="GO:0005737">
    <property type="term" value="C:cytoplasm"/>
    <property type="evidence" value="ECO:0007669"/>
    <property type="project" value="UniProtKB-SubCell"/>
</dbReference>
<dbReference type="GO" id="GO:0005524">
    <property type="term" value="F:ATP binding"/>
    <property type="evidence" value="ECO:0007669"/>
    <property type="project" value="UniProtKB-UniRule"/>
</dbReference>
<evidence type="ECO:0000256" key="1">
    <source>
        <dbReference type="ARBA" id="ARBA00004496"/>
    </source>
</evidence>
<dbReference type="GO" id="GO:0003677">
    <property type="term" value="F:DNA binding"/>
    <property type="evidence" value="ECO:0007669"/>
    <property type="project" value="UniProtKB-UniRule"/>
</dbReference>
<feature type="domain" description="Helicase ATP-binding" evidence="17">
    <location>
        <begin position="25"/>
        <end position="158"/>
    </location>
</feature>
<keyword evidence="3 12" id="KW-0963">Cytoplasm</keyword>
<dbReference type="GO" id="GO:0006289">
    <property type="term" value="P:nucleotide-excision repair"/>
    <property type="evidence" value="ECO:0007669"/>
    <property type="project" value="UniProtKB-UniRule"/>
</dbReference>
<dbReference type="InterPro" id="IPR004807">
    <property type="entry name" value="UvrB"/>
</dbReference>
<dbReference type="SMART" id="SM00490">
    <property type="entry name" value="HELICc"/>
    <property type="match status" value="1"/>
</dbReference>
<comment type="domain">
    <text evidence="12">The beta-hairpin motif is involved in DNA binding.</text>
</comment>
<dbReference type="NCBIfam" id="TIGR00631">
    <property type="entry name" value="uvrb"/>
    <property type="match status" value="1"/>
</dbReference>
<dbReference type="AlphaFoldDB" id="C0JZR2"/>
<keyword evidence="7 12" id="KW-0067">ATP-binding</keyword>
<evidence type="ECO:0000256" key="3">
    <source>
        <dbReference type="ARBA" id="ARBA00022490"/>
    </source>
</evidence>
<dbReference type="GO" id="GO:0016887">
    <property type="term" value="F:ATP hydrolysis activity"/>
    <property type="evidence" value="ECO:0007669"/>
    <property type="project" value="InterPro"/>
</dbReference>
<dbReference type="Pfam" id="PF12344">
    <property type="entry name" value="UvrB"/>
    <property type="match status" value="1"/>
</dbReference>
<comment type="subunit">
    <text evidence="10 12 13">Forms a heterotetramer with UvrA during the search for lesions. Interacts with UvrC in an incision complex.</text>
</comment>
<dbReference type="InterPro" id="IPR036876">
    <property type="entry name" value="UVR_dom_sf"/>
</dbReference>
<dbReference type="GO" id="GO:0009381">
    <property type="term" value="F:excinuclease ABC activity"/>
    <property type="evidence" value="ECO:0007669"/>
    <property type="project" value="UniProtKB-UniRule"/>
</dbReference>
<organism evidence="19">
    <name type="scientific">uncultured bacterium URE12</name>
    <dbReference type="NCBI Taxonomy" id="581111"/>
    <lineage>
        <taxon>Bacteria</taxon>
        <taxon>environmental samples</taxon>
    </lineage>
</organism>
<name>C0JZR2_9BACT</name>
<dbReference type="InterPro" id="IPR006935">
    <property type="entry name" value="Helicase/UvrB_N"/>
</dbReference>
<dbReference type="InterPro" id="IPR001943">
    <property type="entry name" value="UVR_dom"/>
</dbReference>
<feature type="compositionally biased region" description="Basic residues" evidence="15">
    <location>
        <begin position="676"/>
        <end position="697"/>
    </location>
</feature>
<evidence type="ECO:0000256" key="2">
    <source>
        <dbReference type="ARBA" id="ARBA00008533"/>
    </source>
</evidence>
<dbReference type="GO" id="GO:0009380">
    <property type="term" value="C:excinuclease repair complex"/>
    <property type="evidence" value="ECO:0007669"/>
    <property type="project" value="InterPro"/>
</dbReference>
<keyword evidence="14" id="KW-0175">Coiled coil</keyword>
<sequence>MSRFHLVSPFRPAGDQPRAIDALCAGIEAGKADQVLLGVTGSGKTFTMASVIERLQKPALVLSPNKVLAAQLYSEFKTFFPENAVEYFVSYYDYYQPEAYIPSTDTYIEKDAAVNDHIDKLRLKATTSILTRRDTIVVASVSCIYNIGSPDNFNNMCLHIQKEMPVSRKELTETLVKMRYERNDIEFNRKNFRVRGGNIDIFPADSELAIRLIFDETIERICEIDPLTGDVKKEMNDVWIFPATHFITSAEEMESAAVRIEAELEERIKWFRAHGKPLEAERIEQRTRYDLEMIRQTGYCRGVENYSRYLAGREAGSMPDSLFGYYRNQDFLLFIDESHVALPQIRGMYEGDRARKQCLVDFGFRLPSALDNRPLKFDEFESLRPATVYVSATPGPIELSRCPEDSIVEQIIRPTGLTDPEVKILPVTGQIQALQKEIAERAEKKERCLVLTLTKKTAEDLSSYLEEKGLRARYMHSDMDTLERLDILAAFRRGEFDALVGINLLREGLDIPEVSLVAILNADNEGFLRSETTLIQIAGRAARNVGGEVILFADRETGSIGRAVAEMNRRRNIQVEYNRTHGITPKSIVKDIVDYDELHRPDNSATATVREVLPDYGKMSKSALSQLADDMERMMREAAENLNFERAAELRDRLAELKEMTGVKSGLKFPDEFSKGPRRHSRGTMKGQKRSRRKESL</sequence>
<accession>C0JZR2</accession>
<dbReference type="NCBIfam" id="NF003673">
    <property type="entry name" value="PRK05298.1"/>
    <property type="match status" value="1"/>
</dbReference>
<evidence type="ECO:0000256" key="13">
    <source>
        <dbReference type="RuleBase" id="RU003587"/>
    </source>
</evidence>
<evidence type="ECO:0000256" key="5">
    <source>
        <dbReference type="ARBA" id="ARBA00022763"/>
    </source>
</evidence>
<protein>
    <recommendedName>
        <fullName evidence="11 12">UvrABC system protein B</fullName>
        <shortName evidence="12">Protein UvrB</shortName>
    </recommendedName>
    <alternativeName>
        <fullName evidence="12">Excinuclease ABC subunit B</fullName>
    </alternativeName>
</protein>
<dbReference type="GO" id="GO:0009432">
    <property type="term" value="P:SOS response"/>
    <property type="evidence" value="ECO:0007669"/>
    <property type="project" value="UniProtKB-UniRule"/>
</dbReference>
<dbReference type="SUPFAM" id="SSF52540">
    <property type="entry name" value="P-loop containing nucleoside triphosphate hydrolases"/>
    <property type="match status" value="2"/>
</dbReference>
<evidence type="ECO:0000256" key="10">
    <source>
        <dbReference type="ARBA" id="ARBA00026033"/>
    </source>
</evidence>
<comment type="function">
    <text evidence="12">The UvrABC repair system catalyzes the recognition and processing of DNA lesions. A damage recognition complex composed of 2 UvrA and 2 UvrB subunits scans DNA for abnormalities. Upon binding of the UvrA(2)B(2) complex to a putative damaged site, the DNA wraps around one UvrB monomer. DNA wrap is dependent on ATP binding by UvrB and probably causes local melting of the DNA helix, facilitating insertion of UvrB beta-hairpin between the DNA strands. Then UvrB probes one DNA strand for the presence of a lesion. If a lesion is found the UvrA subunits dissociate and the UvrB-DNA preincision complex is formed. This complex is subsequently bound by UvrC and the second UvrB is released. If no lesion is found, the DNA wraps around the other UvrB subunit that will check the other stand for damage.</text>
</comment>
<comment type="subcellular location">
    <subcellularLocation>
        <location evidence="1 12 13">Cytoplasm</location>
    </subcellularLocation>
</comment>
<dbReference type="InterPro" id="IPR041471">
    <property type="entry name" value="UvrB_inter"/>
</dbReference>
<keyword evidence="6 12" id="KW-0228">DNA excision</keyword>
<evidence type="ECO:0000313" key="19">
    <source>
        <dbReference type="EMBL" id="ACM90942.1"/>
    </source>
</evidence>
<comment type="similarity">
    <text evidence="2 12 13">Belongs to the UvrB family.</text>
</comment>
<dbReference type="Pfam" id="PF02151">
    <property type="entry name" value="UVR"/>
    <property type="match status" value="1"/>
</dbReference>
<dbReference type="Pfam" id="PF17757">
    <property type="entry name" value="UvrB_inter"/>
    <property type="match status" value="1"/>
</dbReference>
<dbReference type="SMART" id="SM00487">
    <property type="entry name" value="DEXDc"/>
    <property type="match status" value="1"/>
</dbReference>
<evidence type="ECO:0000259" key="17">
    <source>
        <dbReference type="PROSITE" id="PS51192"/>
    </source>
</evidence>
<keyword evidence="12 13" id="KW-0742">SOS response</keyword>
<keyword evidence="4 12" id="KW-0547">Nucleotide-binding</keyword>
<dbReference type="PROSITE" id="PS51194">
    <property type="entry name" value="HELICASE_CTER"/>
    <property type="match status" value="1"/>
</dbReference>
<dbReference type="SUPFAM" id="SSF46600">
    <property type="entry name" value="C-terminal UvrC-binding domain of UvrB"/>
    <property type="match status" value="1"/>
</dbReference>
<dbReference type="Pfam" id="PF00271">
    <property type="entry name" value="Helicase_C"/>
    <property type="match status" value="1"/>
</dbReference>
<evidence type="ECO:0000256" key="6">
    <source>
        <dbReference type="ARBA" id="ARBA00022769"/>
    </source>
</evidence>
<dbReference type="CDD" id="cd17916">
    <property type="entry name" value="DEXHc_UvrB"/>
    <property type="match status" value="1"/>
</dbReference>
<proteinExistence type="inferred from homology"/>
<evidence type="ECO:0000256" key="12">
    <source>
        <dbReference type="HAMAP-Rule" id="MF_00204"/>
    </source>
</evidence>
<dbReference type="PANTHER" id="PTHR24029:SF0">
    <property type="entry name" value="UVRABC SYSTEM PROTEIN B"/>
    <property type="match status" value="1"/>
</dbReference>
<evidence type="ECO:0000256" key="11">
    <source>
        <dbReference type="ARBA" id="ARBA00029504"/>
    </source>
</evidence>
<keyword evidence="8 12" id="KW-0267">Excision nuclease</keyword>
<evidence type="ECO:0000256" key="14">
    <source>
        <dbReference type="SAM" id="Coils"/>
    </source>
</evidence>
<evidence type="ECO:0000256" key="7">
    <source>
        <dbReference type="ARBA" id="ARBA00022840"/>
    </source>
</evidence>
<dbReference type="InterPro" id="IPR024759">
    <property type="entry name" value="UvrB_YAD/RRR_dom"/>
</dbReference>
<dbReference type="InterPro" id="IPR014001">
    <property type="entry name" value="Helicase_ATP-bd"/>
</dbReference>
<dbReference type="Pfam" id="PF04851">
    <property type="entry name" value="ResIII"/>
    <property type="match status" value="1"/>
</dbReference>
<feature type="coiled-coil region" evidence="14">
    <location>
        <begin position="621"/>
        <end position="648"/>
    </location>
</feature>
<evidence type="ECO:0000259" key="16">
    <source>
        <dbReference type="PROSITE" id="PS50151"/>
    </source>
</evidence>
<dbReference type="PANTHER" id="PTHR24029">
    <property type="entry name" value="UVRABC SYSTEM PROTEIN B"/>
    <property type="match status" value="1"/>
</dbReference>
<dbReference type="Gene3D" id="3.40.50.300">
    <property type="entry name" value="P-loop containing nucleotide triphosphate hydrolases"/>
    <property type="match status" value="3"/>
</dbReference>
<feature type="short sequence motif" description="Beta-hairpin" evidence="12">
    <location>
        <begin position="91"/>
        <end position="114"/>
    </location>
</feature>
<dbReference type="PROSITE" id="PS50151">
    <property type="entry name" value="UVR"/>
    <property type="match status" value="1"/>
</dbReference>
<evidence type="ECO:0000256" key="15">
    <source>
        <dbReference type="SAM" id="MobiDB-lite"/>
    </source>
</evidence>
<dbReference type="InterPro" id="IPR001650">
    <property type="entry name" value="Helicase_C-like"/>
</dbReference>
<evidence type="ECO:0000256" key="8">
    <source>
        <dbReference type="ARBA" id="ARBA00022881"/>
    </source>
</evidence>
<evidence type="ECO:0000259" key="18">
    <source>
        <dbReference type="PROSITE" id="PS51194"/>
    </source>
</evidence>
<dbReference type="PROSITE" id="PS51192">
    <property type="entry name" value="HELICASE_ATP_BIND_1"/>
    <property type="match status" value="1"/>
</dbReference>
<reference evidence="19" key="1">
    <citation type="submission" date="2008-11" db="EMBL/GenBank/DDBJ databases">
        <title>Isolation and characterization of a fructose-1,6-bisphosphatase in Bacteroides sp. from a rumen metagenomic library.</title>
        <authorList>
            <person name="Wang J."/>
            <person name="Liu K."/>
            <person name="Zhao S."/>
            <person name="Bu D."/>
            <person name="Li D."/>
            <person name="Yu P."/>
            <person name="Wei H."/>
            <person name="Zhou L."/>
        </authorList>
    </citation>
    <scope>NUCLEOTIDE SEQUENCE</scope>
</reference>
<keyword evidence="9 12" id="KW-0234">DNA repair</keyword>
<dbReference type="EMBL" id="FJ529690">
    <property type="protein sequence ID" value="ACM90942.1"/>
    <property type="molecule type" value="Genomic_DNA"/>
</dbReference>
<feature type="domain" description="UVR" evidence="16">
    <location>
        <begin position="625"/>
        <end position="660"/>
    </location>
</feature>
<dbReference type="Gene3D" id="4.10.860.10">
    <property type="entry name" value="UVR domain"/>
    <property type="match status" value="1"/>
</dbReference>
<evidence type="ECO:0000256" key="4">
    <source>
        <dbReference type="ARBA" id="ARBA00022741"/>
    </source>
</evidence>
<gene>
    <name evidence="12" type="primary">uvrB</name>
</gene>
<feature type="binding site" evidence="12">
    <location>
        <begin position="38"/>
        <end position="45"/>
    </location>
    <ligand>
        <name>ATP</name>
        <dbReference type="ChEBI" id="CHEBI:30616"/>
    </ligand>
</feature>